<organism evidence="7 8">
    <name type="scientific">Gordonia aquimaris</name>
    <dbReference type="NCBI Taxonomy" id="2984863"/>
    <lineage>
        <taxon>Bacteria</taxon>
        <taxon>Bacillati</taxon>
        <taxon>Actinomycetota</taxon>
        <taxon>Actinomycetes</taxon>
        <taxon>Mycobacteriales</taxon>
        <taxon>Gordoniaceae</taxon>
        <taxon>Gordonia</taxon>
    </lineage>
</organism>
<keyword evidence="3 7" id="KW-0328">Glycosyltransferase</keyword>
<dbReference type="SUPFAM" id="SSF53448">
    <property type="entry name" value="Nucleotide-diphospho-sugar transferases"/>
    <property type="match status" value="2"/>
</dbReference>
<evidence type="ECO:0000256" key="4">
    <source>
        <dbReference type="ARBA" id="ARBA00022679"/>
    </source>
</evidence>
<evidence type="ECO:0000256" key="1">
    <source>
        <dbReference type="ARBA" id="ARBA00004776"/>
    </source>
</evidence>
<dbReference type="EMBL" id="JAPKFM010000002">
    <property type="protein sequence ID" value="MCX2962860.1"/>
    <property type="molecule type" value="Genomic_DNA"/>
</dbReference>
<dbReference type="PANTHER" id="PTHR43179">
    <property type="entry name" value="RHAMNOSYLTRANSFERASE WBBL"/>
    <property type="match status" value="1"/>
</dbReference>
<sequence>MTDSCGVVAVISSYEPDAGLVATVDSVIGQVDRVVIVDDGSPSLIGDPAGTVRAVLDRCAEVGATVLESGDNRGIASALNRGVTNALDGGADLILTLDQDTVLDVDYVQRMVAHRELAASVGITDMMLAPSEINGEVAPFWFAHRGLTLAFEPLQSGMLFSRRLFELIGLFEEGLFIDCVETEFYLRARARGVHALIVPGTCIHHRLGHPAIWTVPRPLRWALGRRGSGATVEFTEDAPFRHYYIARNRLVLYRRYARTEPLWCAVSIAKDTLSRGRAMLIGSHRVSRIYLTASGFRAGIKGDTGRIPARTLARSRGRGVSHPSEERRARHARRRPRAVSVVIPARNARNLIDRQLEALATQDYPAGFEVLICDNGSRDGLRRHIETHRLREKLQMKWLDASERAGTSFARNVGSRAAAGDLIVYCDADDMVHPQWLRHMVETAGFHNVVSGGVETTSLNAPEVASWRPMPDAEEPFEFPGFMNVVSGCNMACWRDDFMAVGGFDETYVSGYEDADFALRVQLRGGTVGHAPEALVGYRLRETLRGTFSQSAQYGLGNVQLYADYRDYGMPRRPVIALLDVLLYLTLRNPLLPEVVTRVPAGRWLFQAGHLLGRIKGSVRYGCFYV</sequence>
<dbReference type="GO" id="GO:0016757">
    <property type="term" value="F:glycosyltransferase activity"/>
    <property type="evidence" value="ECO:0007669"/>
    <property type="project" value="UniProtKB-KW"/>
</dbReference>
<evidence type="ECO:0000256" key="2">
    <source>
        <dbReference type="ARBA" id="ARBA00006739"/>
    </source>
</evidence>
<evidence type="ECO:0000256" key="5">
    <source>
        <dbReference type="SAM" id="MobiDB-lite"/>
    </source>
</evidence>
<feature type="domain" description="Glycosyltransferase 2-like" evidence="6">
    <location>
        <begin position="10"/>
        <end position="114"/>
    </location>
</feature>
<dbReference type="InterPro" id="IPR029044">
    <property type="entry name" value="Nucleotide-diphossugar_trans"/>
</dbReference>
<reference evidence="7" key="1">
    <citation type="submission" date="2022-10" db="EMBL/GenBank/DDBJ databases">
        <title>WGS of marine actinomycetes from Thailand.</title>
        <authorList>
            <person name="Thawai C."/>
        </authorList>
    </citation>
    <scope>NUCLEOTIDE SEQUENCE</scope>
    <source>
        <strain evidence="7">SW21</strain>
    </source>
</reference>
<evidence type="ECO:0000313" key="8">
    <source>
        <dbReference type="Proteomes" id="UP001143347"/>
    </source>
</evidence>
<evidence type="ECO:0000313" key="7">
    <source>
        <dbReference type="EMBL" id="MCX2962860.1"/>
    </source>
</evidence>
<name>A0A9X3D159_9ACTN</name>
<evidence type="ECO:0000259" key="6">
    <source>
        <dbReference type="Pfam" id="PF00535"/>
    </source>
</evidence>
<keyword evidence="4 7" id="KW-0808">Transferase</keyword>
<feature type="region of interest" description="Disordered" evidence="5">
    <location>
        <begin position="312"/>
        <end position="336"/>
    </location>
</feature>
<comment type="similarity">
    <text evidence="2">Belongs to the glycosyltransferase 2 family.</text>
</comment>
<dbReference type="Proteomes" id="UP001143347">
    <property type="component" value="Unassembled WGS sequence"/>
</dbReference>
<evidence type="ECO:0000256" key="3">
    <source>
        <dbReference type="ARBA" id="ARBA00022676"/>
    </source>
</evidence>
<comment type="caution">
    <text evidence="7">The sequence shown here is derived from an EMBL/GenBank/DDBJ whole genome shotgun (WGS) entry which is preliminary data.</text>
</comment>
<keyword evidence="8" id="KW-1185">Reference proteome</keyword>
<feature type="domain" description="Glycosyltransferase 2-like" evidence="6">
    <location>
        <begin position="340"/>
        <end position="497"/>
    </location>
</feature>
<comment type="pathway">
    <text evidence="1">Cell wall biogenesis; cell wall polysaccharide biosynthesis.</text>
</comment>
<dbReference type="EC" id="2.4.-.-" evidence="7"/>
<dbReference type="RefSeq" id="WP_266059920.1">
    <property type="nucleotide sequence ID" value="NZ_JAPKFM010000002.1"/>
</dbReference>
<gene>
    <name evidence="7" type="ORF">OSB52_02005</name>
</gene>
<dbReference type="PANTHER" id="PTHR43179:SF12">
    <property type="entry name" value="GALACTOFURANOSYLTRANSFERASE GLFT2"/>
    <property type="match status" value="1"/>
</dbReference>
<proteinExistence type="inferred from homology"/>
<dbReference type="InterPro" id="IPR001173">
    <property type="entry name" value="Glyco_trans_2-like"/>
</dbReference>
<dbReference type="Pfam" id="PF00535">
    <property type="entry name" value="Glycos_transf_2"/>
    <property type="match status" value="2"/>
</dbReference>
<protein>
    <submittedName>
        <fullName evidence="7">Glycosyltransferase</fullName>
        <ecNumber evidence="7">2.4.-.-</ecNumber>
    </submittedName>
</protein>
<dbReference type="Gene3D" id="3.90.550.10">
    <property type="entry name" value="Spore Coat Polysaccharide Biosynthesis Protein SpsA, Chain A"/>
    <property type="match status" value="2"/>
</dbReference>
<dbReference type="AlphaFoldDB" id="A0A9X3D159"/>
<accession>A0A9X3D159</accession>